<organism evidence="3 4">
    <name type="scientific">Phaeoacremonium minimum (strain UCR-PA7)</name>
    <name type="common">Esca disease fungus</name>
    <name type="synonym">Togninia minima</name>
    <dbReference type="NCBI Taxonomy" id="1286976"/>
    <lineage>
        <taxon>Eukaryota</taxon>
        <taxon>Fungi</taxon>
        <taxon>Dikarya</taxon>
        <taxon>Ascomycota</taxon>
        <taxon>Pezizomycotina</taxon>
        <taxon>Sordariomycetes</taxon>
        <taxon>Sordariomycetidae</taxon>
        <taxon>Togniniales</taxon>
        <taxon>Togniniaceae</taxon>
        <taxon>Phaeoacremonium</taxon>
    </lineage>
</organism>
<feature type="compositionally biased region" description="Basic residues" evidence="2">
    <location>
        <begin position="683"/>
        <end position="694"/>
    </location>
</feature>
<dbReference type="HOGENOM" id="CLU_013815_0_0_1"/>
<feature type="region of interest" description="Disordered" evidence="2">
    <location>
        <begin position="596"/>
        <end position="640"/>
    </location>
</feature>
<evidence type="ECO:0000313" key="3">
    <source>
        <dbReference type="EMBL" id="EON95791.1"/>
    </source>
</evidence>
<sequence>MGILSPNMPAADPDPTQVVDGLVGAIRNLASDNNYKIVADLFNEALSLKEQNARLSLSHRELLEQYREFRNELDSSEAKLKAEKAALESIVVEKTRALTDLEEVKSQLDAEVSDKNTKLEERERAFADLEAAKSKVDAELGDTTTKLDEKTKDLADLEEVKSKLGADLSEANATLEAKVKELTDLAEAKTALEGELSDAKSSLEEKEKSLAELSEAKMAVEGELAEVRSSLEEKDKSISELEEDKTKLQGDLNDTNAKLEAKENELADFTEAKSKVDAELADTKAKLEEEANLKAAVETELSETKTLLNEERTKCEGLDQEISSLRQTIQDRDAEIERLQGEVARMQDEINNANSSLENLRQDLTSIQQEMQIKSVRLAELERYSIQLKNEPEDKYVKILDTIWTSILNLAESTFSQDLEPKVLSDASCWTNLRTCEYLKHAMQLPLPQSNTPAAKQMRVAAIIAVMSRALNKYIFRPTYLLDDDAQLTQLLRDLEDDNPAQELHCRSTLLAILPEKEKMNAIKRVQTVVREVSWIVQHLLSALQYESFHAALEASCKLACTQWRKIQEAQMKIEPYFGPPYDDYDWQVLPLPEFEDSSPISSDSDTAVDPHEQHADAVVDDDDGDDEGDDADSDEEVEPDAIMFVVWPTMCAVEGGALNSITQGLVISKEQSRPALEEVRSRRAPRPAQKRARYMSMSMRSHGASGSPKPNKAFLYPDSGEGDGGGLKDSSDGSAAVAIECH</sequence>
<dbReference type="SUPFAM" id="SSF90257">
    <property type="entry name" value="Myosin rod fragments"/>
    <property type="match status" value="3"/>
</dbReference>
<dbReference type="RefSeq" id="XP_007919416.1">
    <property type="nucleotide sequence ID" value="XM_007921225.1"/>
</dbReference>
<dbReference type="Proteomes" id="UP000014074">
    <property type="component" value="Unassembled WGS sequence"/>
</dbReference>
<dbReference type="eggNOG" id="KOG0161">
    <property type="taxonomic scope" value="Eukaryota"/>
</dbReference>
<accession>R8B913</accession>
<feature type="compositionally biased region" description="Basic and acidic residues" evidence="2">
    <location>
        <begin position="609"/>
        <end position="618"/>
    </location>
</feature>
<keyword evidence="1" id="KW-0175">Coiled coil</keyword>
<keyword evidence="4" id="KW-1185">Reference proteome</keyword>
<evidence type="ECO:0000313" key="4">
    <source>
        <dbReference type="Proteomes" id="UP000014074"/>
    </source>
</evidence>
<proteinExistence type="predicted"/>
<gene>
    <name evidence="3" type="ORF">UCRPA7_8714</name>
</gene>
<name>R8B913_PHAM7</name>
<dbReference type="PANTHER" id="PTHR23159:SF31">
    <property type="entry name" value="CENTROSOME-ASSOCIATED PROTEIN CEP250 ISOFORM X1"/>
    <property type="match status" value="1"/>
</dbReference>
<dbReference type="OrthoDB" id="5421041at2759"/>
<reference evidence="4" key="1">
    <citation type="journal article" date="2013" name="Genome Announc.">
        <title>Draft genome sequence of the ascomycete Phaeoacremonium aleophilum strain UCR-PA7, a causal agent of the esca disease complex in grapevines.</title>
        <authorList>
            <person name="Blanco-Ulate B."/>
            <person name="Rolshausen P."/>
            <person name="Cantu D."/>
        </authorList>
    </citation>
    <scope>NUCLEOTIDE SEQUENCE [LARGE SCALE GENOMIC DNA]</scope>
    <source>
        <strain evidence="4">UCR-PA7</strain>
    </source>
</reference>
<feature type="compositionally biased region" description="Acidic residues" evidence="2">
    <location>
        <begin position="619"/>
        <end position="640"/>
    </location>
</feature>
<feature type="coiled-coil region" evidence="1">
    <location>
        <begin position="52"/>
        <end position="377"/>
    </location>
</feature>
<evidence type="ECO:0000256" key="2">
    <source>
        <dbReference type="SAM" id="MobiDB-lite"/>
    </source>
</evidence>
<dbReference type="GeneID" id="19329593"/>
<dbReference type="EMBL" id="KB933374">
    <property type="protein sequence ID" value="EON95791.1"/>
    <property type="molecule type" value="Genomic_DNA"/>
</dbReference>
<dbReference type="Gene3D" id="1.20.5.340">
    <property type="match status" value="2"/>
</dbReference>
<evidence type="ECO:0000256" key="1">
    <source>
        <dbReference type="SAM" id="Coils"/>
    </source>
</evidence>
<dbReference type="AlphaFoldDB" id="R8B913"/>
<dbReference type="KEGG" id="tmn:UCRPA7_8714"/>
<dbReference type="PANTHER" id="PTHR23159">
    <property type="entry name" value="CENTROSOMAL PROTEIN 2"/>
    <property type="match status" value="1"/>
</dbReference>
<protein>
    <submittedName>
        <fullName evidence="3">Putative mei5 protein</fullName>
    </submittedName>
</protein>
<feature type="region of interest" description="Disordered" evidence="2">
    <location>
        <begin position="676"/>
        <end position="743"/>
    </location>
</feature>